<dbReference type="SMART" id="SM00785">
    <property type="entry name" value="AARP2CN"/>
    <property type="match status" value="1"/>
</dbReference>
<feature type="region of interest" description="Disordered" evidence="11">
    <location>
        <begin position="408"/>
        <end position="526"/>
    </location>
</feature>
<feature type="compositionally biased region" description="Acidic residues" evidence="11">
    <location>
        <begin position="656"/>
        <end position="676"/>
    </location>
</feature>
<dbReference type="GO" id="GO:0005654">
    <property type="term" value="C:nucleoplasm"/>
    <property type="evidence" value="ECO:0007669"/>
    <property type="project" value="UniProtKB-ARBA"/>
</dbReference>
<dbReference type="InterPro" id="IPR012948">
    <property type="entry name" value="AARP2CN"/>
</dbReference>
<dbReference type="GO" id="GO:0000479">
    <property type="term" value="P:endonucleolytic cleavage of tricistronic rRNA transcript (SSU-rRNA, 5.8S rRNA, LSU-rRNA)"/>
    <property type="evidence" value="ECO:0007669"/>
    <property type="project" value="TreeGrafter"/>
</dbReference>
<evidence type="ECO:0000256" key="1">
    <source>
        <dbReference type="ARBA" id="ARBA00004604"/>
    </source>
</evidence>
<evidence type="ECO:0000256" key="2">
    <source>
        <dbReference type="ARBA" id="ARBA00022517"/>
    </source>
</evidence>
<dbReference type="InterPro" id="IPR007034">
    <property type="entry name" value="BMS1_TSR1_C"/>
</dbReference>
<keyword evidence="7" id="KW-0342">GTP-binding</keyword>
<evidence type="ECO:0000256" key="9">
    <source>
        <dbReference type="ARBA" id="ARBA00049117"/>
    </source>
</evidence>
<evidence type="ECO:0000313" key="15">
    <source>
        <dbReference type="EMBL" id="OMJ22230.1"/>
    </source>
</evidence>
<dbReference type="EMBL" id="LSSN01006038">
    <property type="protein sequence ID" value="OMJ07492.1"/>
    <property type="molecule type" value="Genomic_DNA"/>
</dbReference>
<organism evidence="14 16">
    <name type="scientific">Smittium culicis</name>
    <dbReference type="NCBI Taxonomy" id="133412"/>
    <lineage>
        <taxon>Eukaryota</taxon>
        <taxon>Fungi</taxon>
        <taxon>Fungi incertae sedis</taxon>
        <taxon>Zoopagomycota</taxon>
        <taxon>Kickxellomycotina</taxon>
        <taxon>Harpellomycetes</taxon>
        <taxon>Harpellales</taxon>
        <taxon>Legeriomycetaceae</taxon>
        <taxon>Smittium</taxon>
    </lineage>
</organism>
<name>A0A1R1WYM9_9FUNG</name>
<dbReference type="EMBL" id="LSSN01000813">
    <property type="protein sequence ID" value="OMJ22230.1"/>
    <property type="molecule type" value="Genomic_DNA"/>
</dbReference>
<evidence type="ECO:0000256" key="5">
    <source>
        <dbReference type="ARBA" id="ARBA00022801"/>
    </source>
</evidence>
<evidence type="ECO:0000256" key="4">
    <source>
        <dbReference type="ARBA" id="ARBA00022741"/>
    </source>
</evidence>
<proteinExistence type="inferred from homology"/>
<feature type="region of interest" description="Disordered" evidence="11">
    <location>
        <begin position="1"/>
        <end position="32"/>
    </location>
</feature>
<dbReference type="GO" id="GO:0000462">
    <property type="term" value="P:maturation of SSU-rRNA from tricistronic rRNA transcript (SSU-rRNA, 5.8S rRNA, LSU-rRNA)"/>
    <property type="evidence" value="ECO:0007669"/>
    <property type="project" value="TreeGrafter"/>
</dbReference>
<evidence type="ECO:0000256" key="10">
    <source>
        <dbReference type="ARBA" id="ARBA00061391"/>
    </source>
</evidence>
<dbReference type="FunFam" id="3.40.50.300:FF:000105">
    <property type="entry name" value="BMS1 ribosome biogenesis factor"/>
    <property type="match status" value="1"/>
</dbReference>
<feature type="compositionally biased region" description="Low complexity" evidence="11">
    <location>
        <begin position="443"/>
        <end position="453"/>
    </location>
</feature>
<comment type="subcellular location">
    <subcellularLocation>
        <location evidence="1">Nucleus</location>
        <location evidence="1">Nucleolus</location>
    </subcellularLocation>
</comment>
<evidence type="ECO:0000259" key="12">
    <source>
        <dbReference type="PROSITE" id="PS51714"/>
    </source>
</evidence>
<feature type="region of interest" description="Disordered" evidence="11">
    <location>
        <begin position="551"/>
        <end position="594"/>
    </location>
</feature>
<dbReference type="PROSITE" id="PS51714">
    <property type="entry name" value="G_BMS1"/>
    <property type="match status" value="1"/>
</dbReference>
<evidence type="ECO:0000256" key="7">
    <source>
        <dbReference type="ARBA" id="ARBA00023134"/>
    </source>
</evidence>
<dbReference type="GO" id="GO:0034511">
    <property type="term" value="F:U3 snoRNA binding"/>
    <property type="evidence" value="ECO:0007669"/>
    <property type="project" value="TreeGrafter"/>
</dbReference>
<evidence type="ECO:0000313" key="13">
    <source>
        <dbReference type="EMBL" id="OMJ07457.1"/>
    </source>
</evidence>
<keyword evidence="6" id="KW-0067">ATP-binding</keyword>
<evidence type="ECO:0000256" key="8">
    <source>
        <dbReference type="ARBA" id="ARBA00023242"/>
    </source>
</evidence>
<dbReference type="GO" id="GO:0005525">
    <property type="term" value="F:GTP binding"/>
    <property type="evidence" value="ECO:0007669"/>
    <property type="project" value="UniProtKB-KW"/>
</dbReference>
<keyword evidence="2" id="KW-0690">Ribosome biogenesis</keyword>
<keyword evidence="3" id="KW-0597">Phosphoprotein</keyword>
<comment type="similarity">
    <text evidence="10">Belongs to the TRAFAC class translation factor GTPase superfamily. Bms1-like GTPase family. BMS1 subfamily.</text>
</comment>
<dbReference type="CDD" id="cd01882">
    <property type="entry name" value="BMS1"/>
    <property type="match status" value="1"/>
</dbReference>
<dbReference type="SMART" id="SM01362">
    <property type="entry name" value="DUF663"/>
    <property type="match status" value="1"/>
</dbReference>
<dbReference type="InterPro" id="IPR037875">
    <property type="entry name" value="Bms1_N"/>
</dbReference>
<dbReference type="InterPro" id="IPR039761">
    <property type="entry name" value="Bms1/Tsr1"/>
</dbReference>
<feature type="compositionally biased region" description="Polar residues" evidence="11">
    <location>
        <begin position="408"/>
        <end position="418"/>
    </location>
</feature>
<evidence type="ECO:0000256" key="3">
    <source>
        <dbReference type="ARBA" id="ARBA00022553"/>
    </source>
</evidence>
<dbReference type="SUPFAM" id="SSF52540">
    <property type="entry name" value="P-loop containing nucleoside triphosphate hydrolases"/>
    <property type="match status" value="1"/>
</dbReference>
<keyword evidence="5" id="KW-0378">Hydrolase</keyword>
<evidence type="ECO:0000313" key="14">
    <source>
        <dbReference type="EMBL" id="OMJ07492.1"/>
    </source>
</evidence>
<dbReference type="GO" id="GO:0005524">
    <property type="term" value="F:ATP binding"/>
    <property type="evidence" value="ECO:0007669"/>
    <property type="project" value="UniProtKB-KW"/>
</dbReference>
<feature type="compositionally biased region" description="Acidic residues" evidence="11">
    <location>
        <begin position="454"/>
        <end position="464"/>
    </location>
</feature>
<feature type="compositionally biased region" description="Polar residues" evidence="11">
    <location>
        <begin position="556"/>
        <end position="565"/>
    </location>
</feature>
<comment type="caution">
    <text evidence="14">The sequence shown here is derived from an EMBL/GenBank/DDBJ whole genome shotgun (WGS) entry which is preliminary data.</text>
</comment>
<dbReference type="Pfam" id="PF04950">
    <property type="entry name" value="RIBIOP_C"/>
    <property type="match status" value="1"/>
</dbReference>
<protein>
    <submittedName>
        <fullName evidence="14">Ribosome biogenesis protein bms1</fullName>
    </submittedName>
</protein>
<feature type="region of interest" description="Disordered" evidence="11">
    <location>
        <begin position="640"/>
        <end position="708"/>
    </location>
</feature>
<dbReference type="GO" id="GO:0030686">
    <property type="term" value="C:90S preribosome"/>
    <property type="evidence" value="ECO:0007669"/>
    <property type="project" value="TreeGrafter"/>
</dbReference>
<evidence type="ECO:0000256" key="11">
    <source>
        <dbReference type="SAM" id="MobiDB-lite"/>
    </source>
</evidence>
<dbReference type="PANTHER" id="PTHR12858:SF2">
    <property type="entry name" value="RIBOSOME BIOGENESIS PROTEIN BMS1 HOMOLOG"/>
    <property type="match status" value="1"/>
</dbReference>
<feature type="compositionally biased region" description="Basic and acidic residues" evidence="11">
    <location>
        <begin position="575"/>
        <end position="587"/>
    </location>
</feature>
<dbReference type="GO" id="GO:0003924">
    <property type="term" value="F:GTPase activity"/>
    <property type="evidence" value="ECO:0007669"/>
    <property type="project" value="TreeGrafter"/>
</dbReference>
<sequence>MDPNSQSNKAHRISKVGAGAKKSKHKNAEKNNPKAFAMRSGVRAHKMAVRRVTLNEKKLHVPLLDRTPEIPPPIVVAVVGPPQTGKTTLIKSLVRRYAKHSLSEINGPITVVSGKKQRITFIEAVNDMNCLIDIGKVVDLVLLTVDASFGFEMETFEFLNILQTHGFPKIMGVLTFLDKFKDSKRLANTKKKLKHRFWTEIYQGAKLFYLSGVINGRYPDQEILNLSRFISVIKFRPLVWHNTHPYVIADRFEDITDRELVVNNPKCDRDIVLYGYLRGTKLRQGSDIHIPGAGDFVLDNIELLADPCPLPDKVRKRLDEKQKLIYAPMSDVGGLIFDKDAVYINVPGNFSKKNLYPDQQDLDNLNIPQGTGENLVLKLQDTDTNAFKQLESSHIQLFSQSNPLTSSDIVTHSSNHQSARVRRPYSSNSADNNSDNDNDSDSDSNSQSDIDSGSNDDSDSESDSESGSGSGPSLKKNKSKSSRRASSTLNFGQTESDQDEDVKYADTESEYELSSDDQDSSNIDLGLSNFSKSNQIYMGSNKADLMKLVYGDNKQKPTQPKIQNLQDDEDSDDADFFKLKASKKSDNDGQSLSNDLTADYEEFDSCKFFINSGSPASSTEFSDDFLQSLKMHFLATAFDSENAPASNDATQYSESENGDFEDLEQNGDFEDLENDSQNENSDNDSSSVNHEDSDENTANSIEENEDEQVDEFAAKKELLKKKFDAQYDGGDDDGSGSDDGEVDIFAATKQEFNKQNELNKEEFMNDSPQLRAQVEGYLPGQYLRLKLTNVPCELSENFDPKYPILVGGLLKAETQFGFINARIKRHRWFGKILKTGNPLVFSSGWRRFQSIPTYALNDRIKTRMLKYTPEHMHCLVTFYGPISAPNMGFCCVQSASKSTTNFRICATGVILDNDQSTEIVKKLKLVGVPFKIHKNSAFIKNMFNSQLEVARFEGAQIRTVSGIRGQVKKALKAPPGSFRAAFEDKILMSDIVFLRAWYTIKPKKFYNPVTSLLLSDKTKWEGMRQIVDIRRDLGVKVPTKFDSHYKPIVRQERKFNKLQIPKALQAQLPFKNKPKLHSKKKTTDYLTKRAVVLEPEEKKVVSLINEINLLSNIQKKKRKEKSIEQKAKFEKKIKLQNEITKEKVNKARKEHFRKQGLANKSNTK</sequence>
<keyword evidence="8" id="KW-0539">Nucleus</keyword>
<comment type="catalytic activity">
    <reaction evidence="9">
        <text>GTP + H2O = GDP + phosphate + H(+)</text>
        <dbReference type="Rhea" id="RHEA:19669"/>
        <dbReference type="ChEBI" id="CHEBI:15377"/>
        <dbReference type="ChEBI" id="CHEBI:15378"/>
        <dbReference type="ChEBI" id="CHEBI:37565"/>
        <dbReference type="ChEBI" id="CHEBI:43474"/>
        <dbReference type="ChEBI" id="CHEBI:58189"/>
    </reaction>
    <physiologicalReaction direction="left-to-right" evidence="9">
        <dbReference type="Rhea" id="RHEA:19670"/>
    </physiologicalReaction>
</comment>
<keyword evidence="16" id="KW-1185">Reference proteome</keyword>
<dbReference type="Pfam" id="PF08142">
    <property type="entry name" value="AARP2CN"/>
    <property type="match status" value="1"/>
</dbReference>
<dbReference type="Proteomes" id="UP000187283">
    <property type="component" value="Unassembled WGS sequence"/>
</dbReference>
<feature type="compositionally biased region" description="Acidic residues" evidence="11">
    <location>
        <begin position="507"/>
        <end position="519"/>
    </location>
</feature>
<gene>
    <name evidence="14" type="ORF">AYI70_g12137</name>
    <name evidence="13" type="ORF">AYI70_g12165</name>
    <name evidence="15" type="ORF">AYI70_g3024</name>
</gene>
<evidence type="ECO:0000313" key="16">
    <source>
        <dbReference type="Proteomes" id="UP000187283"/>
    </source>
</evidence>
<dbReference type="InterPro" id="IPR027417">
    <property type="entry name" value="P-loop_NTPase"/>
</dbReference>
<dbReference type="STRING" id="133412.A0A1R1WYM9"/>
<dbReference type="PANTHER" id="PTHR12858">
    <property type="entry name" value="RIBOSOME BIOGENESIS PROTEIN"/>
    <property type="match status" value="1"/>
</dbReference>
<dbReference type="GO" id="GO:0032040">
    <property type="term" value="C:small-subunit processome"/>
    <property type="evidence" value="ECO:0007669"/>
    <property type="project" value="UniProtKB-ARBA"/>
</dbReference>
<accession>A0A1R1WYM9</accession>
<dbReference type="AlphaFoldDB" id="A0A1R1WYM9"/>
<reference evidence="14 16" key="1">
    <citation type="submission" date="2017-01" db="EMBL/GenBank/DDBJ databases">
        <authorList>
            <person name="Mah S.A."/>
            <person name="Swanson W.J."/>
            <person name="Moy G.W."/>
            <person name="Vacquier V.D."/>
        </authorList>
    </citation>
    <scope>NUCLEOTIDE SEQUENCE [LARGE SCALE GENOMIC DNA]</scope>
    <source>
        <strain evidence="14 16">GSMNP</strain>
    </source>
</reference>
<dbReference type="OrthoDB" id="10260897at2759"/>
<feature type="region of interest" description="Disordered" evidence="11">
    <location>
        <begin position="1142"/>
        <end position="1164"/>
    </location>
</feature>
<evidence type="ECO:0000256" key="6">
    <source>
        <dbReference type="ARBA" id="ARBA00022840"/>
    </source>
</evidence>
<dbReference type="Gene3D" id="3.40.50.300">
    <property type="entry name" value="P-loop containing nucleotide triphosphate hydrolases"/>
    <property type="match status" value="1"/>
</dbReference>
<dbReference type="EMBL" id="LSSN01006044">
    <property type="protein sequence ID" value="OMJ07457.1"/>
    <property type="molecule type" value="Genomic_DNA"/>
</dbReference>
<dbReference type="InterPro" id="IPR030387">
    <property type="entry name" value="G_Bms1/Tsr1_dom"/>
</dbReference>
<keyword evidence="4" id="KW-0547">Nucleotide-binding</keyword>
<feature type="compositionally biased region" description="Low complexity" evidence="11">
    <location>
        <begin position="465"/>
        <end position="474"/>
    </location>
</feature>
<feature type="domain" description="Bms1-type G" evidence="12">
    <location>
        <begin position="71"/>
        <end position="236"/>
    </location>
</feature>
<feature type="compositionally biased region" description="Low complexity" evidence="11">
    <location>
        <begin position="677"/>
        <end position="688"/>
    </location>
</feature>
<feature type="compositionally biased region" description="Polar residues" evidence="11">
    <location>
        <begin position="643"/>
        <end position="655"/>
    </location>
</feature>